<evidence type="ECO:0000256" key="2">
    <source>
        <dbReference type="ARBA" id="ARBA00023125"/>
    </source>
</evidence>
<evidence type="ECO:0000256" key="1">
    <source>
        <dbReference type="ARBA" id="ARBA00023015"/>
    </source>
</evidence>
<organism evidence="5 6">
    <name type="scientific">Aromatoleum toluolicum</name>
    <dbReference type="NCBI Taxonomy" id="90060"/>
    <lineage>
        <taxon>Bacteria</taxon>
        <taxon>Pseudomonadati</taxon>
        <taxon>Pseudomonadota</taxon>
        <taxon>Betaproteobacteria</taxon>
        <taxon>Rhodocyclales</taxon>
        <taxon>Rhodocyclaceae</taxon>
        <taxon>Aromatoleum</taxon>
    </lineage>
</organism>
<reference evidence="5 6" key="1">
    <citation type="submission" date="2019-12" db="EMBL/GenBank/DDBJ databases">
        <title>Comparative genomics gives insights into the taxonomy of the Azoarcus-Aromatoleum group and reveals separate origins of nif in the plant-associated Azoarcus and non-plant-associated Aromatoleum sub-groups.</title>
        <authorList>
            <person name="Lafos M."/>
            <person name="Maluk M."/>
            <person name="Batista M."/>
            <person name="Junghare M."/>
            <person name="Carmona M."/>
            <person name="Faoro H."/>
            <person name="Cruz L.M."/>
            <person name="Battistoni F."/>
            <person name="De Souza E."/>
            <person name="Pedrosa F."/>
            <person name="Chen W.-M."/>
            <person name="Poole P.S."/>
            <person name="Dixon R.A."/>
            <person name="James E.K."/>
        </authorList>
    </citation>
    <scope>NUCLEOTIDE SEQUENCE [LARGE SCALE GENOMIC DNA]</scope>
    <source>
        <strain evidence="5 6">T</strain>
    </source>
</reference>
<dbReference type="InterPro" id="IPR000835">
    <property type="entry name" value="HTH_MarR-typ"/>
</dbReference>
<dbReference type="Gene3D" id="1.10.10.10">
    <property type="entry name" value="Winged helix-like DNA-binding domain superfamily/Winged helix DNA-binding domain"/>
    <property type="match status" value="1"/>
</dbReference>
<evidence type="ECO:0000259" key="4">
    <source>
        <dbReference type="PROSITE" id="PS50995"/>
    </source>
</evidence>
<name>A0ABX1NAW3_9RHOO</name>
<dbReference type="SUPFAM" id="SSF46785">
    <property type="entry name" value="Winged helix' DNA-binding domain"/>
    <property type="match status" value="1"/>
</dbReference>
<feature type="domain" description="HTH marR-type" evidence="4">
    <location>
        <begin position="25"/>
        <end position="161"/>
    </location>
</feature>
<dbReference type="SMART" id="SM00347">
    <property type="entry name" value="HTH_MARR"/>
    <property type="match status" value="1"/>
</dbReference>
<evidence type="ECO:0000256" key="3">
    <source>
        <dbReference type="ARBA" id="ARBA00023163"/>
    </source>
</evidence>
<keyword evidence="3" id="KW-0804">Transcription</keyword>
<keyword evidence="1" id="KW-0805">Transcription regulation</keyword>
<dbReference type="PANTHER" id="PTHR42756">
    <property type="entry name" value="TRANSCRIPTIONAL REGULATOR, MARR"/>
    <property type="match status" value="1"/>
</dbReference>
<comment type="caution">
    <text evidence="5">The sequence shown here is derived from an EMBL/GenBank/DDBJ whole genome shotgun (WGS) entry which is preliminary data.</text>
</comment>
<dbReference type="EMBL" id="WTVS01000004">
    <property type="protein sequence ID" value="NMF96407.1"/>
    <property type="molecule type" value="Genomic_DNA"/>
</dbReference>
<dbReference type="PRINTS" id="PR00598">
    <property type="entry name" value="HTHMARR"/>
</dbReference>
<dbReference type="InterPro" id="IPR036388">
    <property type="entry name" value="WH-like_DNA-bd_sf"/>
</dbReference>
<dbReference type="Proteomes" id="UP000634522">
    <property type="component" value="Unassembled WGS sequence"/>
</dbReference>
<dbReference type="PROSITE" id="PS01117">
    <property type="entry name" value="HTH_MARR_1"/>
    <property type="match status" value="1"/>
</dbReference>
<gene>
    <name evidence="5" type="ORF">GPA27_03230</name>
</gene>
<dbReference type="PANTHER" id="PTHR42756:SF1">
    <property type="entry name" value="TRANSCRIPTIONAL REPRESSOR OF EMRAB OPERON"/>
    <property type="match status" value="1"/>
</dbReference>
<protein>
    <submittedName>
        <fullName evidence="5">MarR family transcriptional regulator</fullName>
    </submittedName>
</protein>
<dbReference type="InterPro" id="IPR036390">
    <property type="entry name" value="WH_DNA-bd_sf"/>
</dbReference>
<dbReference type="PROSITE" id="PS50995">
    <property type="entry name" value="HTH_MARR_2"/>
    <property type="match status" value="1"/>
</dbReference>
<accession>A0ABX1NAW3</accession>
<keyword evidence="6" id="KW-1185">Reference proteome</keyword>
<proteinExistence type="predicted"/>
<evidence type="ECO:0000313" key="5">
    <source>
        <dbReference type="EMBL" id="NMF96407.1"/>
    </source>
</evidence>
<keyword evidence="2" id="KW-0238">DNA-binding</keyword>
<dbReference type="Pfam" id="PF12802">
    <property type="entry name" value="MarR_2"/>
    <property type="match status" value="1"/>
</dbReference>
<dbReference type="InterPro" id="IPR023187">
    <property type="entry name" value="Tscrpt_reg_MarR-type_CS"/>
</dbReference>
<sequence>MLTVRMLATKVASPTTMPPADTDWELRLGFLIHDVSRLRRSAFDRCLKPLNVTRSQWWVLAYLSRGEGMAQSQLAEELDLGKVAIGGLIDRLEKSGLVRRESDPSDRRIKRIFLSPKSNELIETMRAVSHELNAQILSGLSEESLTITAATLGAMKHNLMQYLDASDGENQDAAEPA</sequence>
<evidence type="ECO:0000313" key="6">
    <source>
        <dbReference type="Proteomes" id="UP000634522"/>
    </source>
</evidence>